<feature type="transmembrane region" description="Helical" evidence="8">
    <location>
        <begin position="247"/>
        <end position="268"/>
    </location>
</feature>
<evidence type="ECO:0000259" key="9">
    <source>
        <dbReference type="PROSITE" id="PS50262"/>
    </source>
</evidence>
<name>A0A814FF45_9BILA</name>
<evidence type="ECO:0000313" key="10">
    <source>
        <dbReference type="EMBL" id="CAF0917291.1"/>
    </source>
</evidence>
<keyword evidence="5 8" id="KW-0472">Membrane</keyword>
<keyword evidence="3 8" id="KW-1133">Transmembrane helix</keyword>
<proteinExistence type="predicted"/>
<evidence type="ECO:0000313" key="13">
    <source>
        <dbReference type="Proteomes" id="UP000663877"/>
    </source>
</evidence>
<keyword evidence="2 8" id="KW-0812">Transmembrane</keyword>
<dbReference type="PROSITE" id="PS50262">
    <property type="entry name" value="G_PROTEIN_RECEP_F1_2"/>
    <property type="match status" value="1"/>
</dbReference>
<comment type="caution">
    <text evidence="11">The sequence shown here is derived from an EMBL/GenBank/DDBJ whole genome shotgun (WGS) entry which is preliminary data.</text>
</comment>
<gene>
    <name evidence="11" type="ORF">BJG266_LOCUS14928</name>
    <name evidence="10" type="ORF">QVE165_LOCUS10340</name>
</gene>
<dbReference type="SUPFAM" id="SSF81321">
    <property type="entry name" value="Family A G protein-coupled receptor-like"/>
    <property type="match status" value="1"/>
</dbReference>
<feature type="transmembrane region" description="Helical" evidence="8">
    <location>
        <begin position="291"/>
        <end position="311"/>
    </location>
</feature>
<dbReference type="Proteomes" id="UP000663832">
    <property type="component" value="Unassembled WGS sequence"/>
</dbReference>
<feature type="transmembrane region" description="Helical" evidence="8">
    <location>
        <begin position="23"/>
        <end position="43"/>
    </location>
</feature>
<comment type="subcellular location">
    <subcellularLocation>
        <location evidence="1">Membrane</location>
        <topology evidence="1">Multi-pass membrane protein</topology>
    </subcellularLocation>
</comment>
<dbReference type="GO" id="GO:0004930">
    <property type="term" value="F:G protein-coupled receptor activity"/>
    <property type="evidence" value="ECO:0007669"/>
    <property type="project" value="UniProtKB-KW"/>
</dbReference>
<sequence length="350" mass="40535">MSNVSNTNLAETLDLISIQFNRYFSIFIFLFGTIGNLLNCLVLSRPSLRSNPCTFYFLISSIANIISIIFGLTSRILSGWHMDLTNTNAFLCKFRAFIMLVSRSIAFWLIAFATIDRWLSSCIEYQRRQYSSLKNAQQGTIYVVILSSIFYFQVLYCYDANMSLAPLRCYGKTIMCRLVTDLTYAVVTILCPLLIMCIFGLLTISNIRQMHSMTSSQSKLIDVNENNKKTLKSTNPLRGRRKRIDRYLRHVLFVQIIFLTILTIPQVIEKLYTTLTMYQRKSSLNLAIEEFIYNFVLLLTYLASGMPFYIYTLSGGNTFRNALMNLFRIDYRHTLFRTDLKLKAIENTSK</sequence>
<reference evidence="11" key="1">
    <citation type="submission" date="2021-02" db="EMBL/GenBank/DDBJ databases">
        <authorList>
            <person name="Nowell W R."/>
        </authorList>
    </citation>
    <scope>NUCLEOTIDE SEQUENCE</scope>
</reference>
<evidence type="ECO:0000256" key="5">
    <source>
        <dbReference type="ARBA" id="ARBA00023136"/>
    </source>
</evidence>
<organism evidence="11 13">
    <name type="scientific">Adineta steineri</name>
    <dbReference type="NCBI Taxonomy" id="433720"/>
    <lineage>
        <taxon>Eukaryota</taxon>
        <taxon>Metazoa</taxon>
        <taxon>Spiralia</taxon>
        <taxon>Gnathifera</taxon>
        <taxon>Rotifera</taxon>
        <taxon>Eurotatoria</taxon>
        <taxon>Bdelloidea</taxon>
        <taxon>Adinetida</taxon>
        <taxon>Adinetidae</taxon>
        <taxon>Adineta</taxon>
    </lineage>
</organism>
<evidence type="ECO:0000313" key="12">
    <source>
        <dbReference type="Proteomes" id="UP000663832"/>
    </source>
</evidence>
<keyword evidence="4" id="KW-0297">G-protein coupled receptor</keyword>
<evidence type="ECO:0000256" key="3">
    <source>
        <dbReference type="ARBA" id="ARBA00022989"/>
    </source>
</evidence>
<feature type="transmembrane region" description="Helical" evidence="8">
    <location>
        <begin position="140"/>
        <end position="158"/>
    </location>
</feature>
<accession>A0A814FF45</accession>
<feature type="transmembrane region" description="Helical" evidence="8">
    <location>
        <begin position="182"/>
        <end position="204"/>
    </location>
</feature>
<keyword evidence="12" id="KW-1185">Reference proteome</keyword>
<dbReference type="EMBL" id="CAJNOI010000064">
    <property type="protein sequence ID" value="CAF0982140.1"/>
    <property type="molecule type" value="Genomic_DNA"/>
</dbReference>
<dbReference type="GO" id="GO:0005886">
    <property type="term" value="C:plasma membrane"/>
    <property type="evidence" value="ECO:0007669"/>
    <property type="project" value="TreeGrafter"/>
</dbReference>
<dbReference type="InterPro" id="IPR000276">
    <property type="entry name" value="GPCR_Rhodpsn"/>
</dbReference>
<keyword evidence="6" id="KW-0675">Receptor</keyword>
<dbReference type="AlphaFoldDB" id="A0A814FF45"/>
<dbReference type="PANTHER" id="PTHR24243">
    <property type="entry name" value="G-PROTEIN COUPLED RECEPTOR"/>
    <property type="match status" value="1"/>
</dbReference>
<dbReference type="Proteomes" id="UP000663877">
    <property type="component" value="Unassembled WGS sequence"/>
</dbReference>
<evidence type="ECO:0000256" key="7">
    <source>
        <dbReference type="ARBA" id="ARBA00023224"/>
    </source>
</evidence>
<feature type="transmembrane region" description="Helical" evidence="8">
    <location>
        <begin position="55"/>
        <end position="77"/>
    </location>
</feature>
<dbReference type="PANTHER" id="PTHR24243:SF230">
    <property type="entry name" value="G-PROTEIN COUPLED RECEPTORS FAMILY 1 PROFILE DOMAIN-CONTAINING PROTEIN"/>
    <property type="match status" value="1"/>
</dbReference>
<dbReference type="InterPro" id="IPR017452">
    <property type="entry name" value="GPCR_Rhodpsn_7TM"/>
</dbReference>
<feature type="transmembrane region" description="Helical" evidence="8">
    <location>
        <begin position="97"/>
        <end position="119"/>
    </location>
</feature>
<dbReference type="Gene3D" id="1.20.1070.10">
    <property type="entry name" value="Rhodopsin 7-helix transmembrane proteins"/>
    <property type="match status" value="1"/>
</dbReference>
<dbReference type="Pfam" id="PF00001">
    <property type="entry name" value="7tm_1"/>
    <property type="match status" value="1"/>
</dbReference>
<feature type="domain" description="G-protein coupled receptors family 1 profile" evidence="9">
    <location>
        <begin position="35"/>
        <end position="311"/>
    </location>
</feature>
<evidence type="ECO:0000313" key="11">
    <source>
        <dbReference type="EMBL" id="CAF0982140.1"/>
    </source>
</evidence>
<evidence type="ECO:0000256" key="4">
    <source>
        <dbReference type="ARBA" id="ARBA00023040"/>
    </source>
</evidence>
<evidence type="ECO:0000256" key="2">
    <source>
        <dbReference type="ARBA" id="ARBA00022692"/>
    </source>
</evidence>
<protein>
    <recommendedName>
        <fullName evidence="9">G-protein coupled receptors family 1 profile domain-containing protein</fullName>
    </recommendedName>
</protein>
<keyword evidence="7" id="KW-0807">Transducer</keyword>
<dbReference type="OrthoDB" id="10003005at2759"/>
<evidence type="ECO:0000256" key="8">
    <source>
        <dbReference type="SAM" id="Phobius"/>
    </source>
</evidence>
<evidence type="ECO:0000256" key="1">
    <source>
        <dbReference type="ARBA" id="ARBA00004141"/>
    </source>
</evidence>
<evidence type="ECO:0000256" key="6">
    <source>
        <dbReference type="ARBA" id="ARBA00023170"/>
    </source>
</evidence>
<dbReference type="EMBL" id="CAJNOM010000048">
    <property type="protein sequence ID" value="CAF0917291.1"/>
    <property type="molecule type" value="Genomic_DNA"/>
</dbReference>